<gene>
    <name evidence="1" type="ORF">FO442_01045</name>
</gene>
<sequence>MLDFFQQRFAYIHQLNLSWMVHLTQDDQDIPWDMKLAVSQLINSQHIAVAGILDLEIESDLNDVLPEMYWESLERDNYKQWMNVFLQFNQGLQDNVEWLTPLLFKSLHETAQYIGQLKLLVAQHGLEALDETLLKVE</sequence>
<name>A0A556N6I0_9FLAO</name>
<reference evidence="1 2" key="1">
    <citation type="submission" date="2019-07" db="EMBL/GenBank/DDBJ databases">
        <authorList>
            <person name="Huq M.A."/>
        </authorList>
    </citation>
    <scope>NUCLEOTIDE SEQUENCE [LARGE SCALE GENOMIC DNA]</scope>
    <source>
        <strain evidence="1 2">MAH-3</strain>
    </source>
</reference>
<dbReference type="EMBL" id="VLPL01000001">
    <property type="protein sequence ID" value="TSJ47745.1"/>
    <property type="molecule type" value="Genomic_DNA"/>
</dbReference>
<dbReference type="AlphaFoldDB" id="A0A556N6I0"/>
<proteinExistence type="predicted"/>
<organism evidence="1 2">
    <name type="scientific">Fluviicola chungangensis</name>
    <dbReference type="NCBI Taxonomy" id="2597671"/>
    <lineage>
        <taxon>Bacteria</taxon>
        <taxon>Pseudomonadati</taxon>
        <taxon>Bacteroidota</taxon>
        <taxon>Flavobacteriia</taxon>
        <taxon>Flavobacteriales</taxon>
        <taxon>Crocinitomicaceae</taxon>
        <taxon>Fluviicola</taxon>
    </lineage>
</organism>
<dbReference type="Proteomes" id="UP000316008">
    <property type="component" value="Unassembled WGS sequence"/>
</dbReference>
<dbReference type="OrthoDB" id="9553440at2"/>
<evidence type="ECO:0000313" key="1">
    <source>
        <dbReference type="EMBL" id="TSJ47745.1"/>
    </source>
</evidence>
<dbReference type="RefSeq" id="WP_144331280.1">
    <property type="nucleotide sequence ID" value="NZ_VLPL01000001.1"/>
</dbReference>
<protein>
    <submittedName>
        <fullName evidence="1">Uncharacterized protein</fullName>
    </submittedName>
</protein>
<evidence type="ECO:0000313" key="2">
    <source>
        <dbReference type="Proteomes" id="UP000316008"/>
    </source>
</evidence>
<comment type="caution">
    <text evidence="1">The sequence shown here is derived from an EMBL/GenBank/DDBJ whole genome shotgun (WGS) entry which is preliminary data.</text>
</comment>
<accession>A0A556N6I0</accession>
<keyword evidence="2" id="KW-1185">Reference proteome</keyword>